<gene>
    <name evidence="1" type="ORF">BFP71_12335</name>
</gene>
<name>A0A1E5SYS9_9BACT</name>
<dbReference type="EMBL" id="MDGQ01000005">
    <property type="protein sequence ID" value="OEK04265.1"/>
    <property type="molecule type" value="Genomic_DNA"/>
</dbReference>
<comment type="caution">
    <text evidence="1">The sequence shown here is derived from an EMBL/GenBank/DDBJ whole genome shotgun (WGS) entry which is preliminary data.</text>
</comment>
<sequence length="191" mass="22040">MLTSEQLSFISSKRNFQIKNEVDEIVGQLLYDFQHKLTELLESNAIQLPTKVSKLPGKISKGNNHKGYPFQVSDFPANFSQENIFTFRSTIWYGNFFSFALIVSGIPKNEFDIQKPNLQQGEHYFSLNETVWDTHFDASSASLLTLQTLEDNISQIKKSSHLKIFRVFEMNQIHSFNRLGIDCFKDLFATN</sequence>
<keyword evidence="2" id="KW-1185">Reference proteome</keyword>
<dbReference type="RefSeq" id="WP_069835770.1">
    <property type="nucleotide sequence ID" value="NZ_MDGQ01000005.1"/>
</dbReference>
<accession>A0A1E5SYS9</accession>
<dbReference type="Proteomes" id="UP000095552">
    <property type="component" value="Unassembled WGS sequence"/>
</dbReference>
<proteinExistence type="predicted"/>
<dbReference type="AlphaFoldDB" id="A0A1E5SYS9"/>
<evidence type="ECO:0000313" key="2">
    <source>
        <dbReference type="Proteomes" id="UP000095552"/>
    </source>
</evidence>
<organism evidence="1 2">
    <name type="scientific">Roseivirga misakiensis</name>
    <dbReference type="NCBI Taxonomy" id="1563681"/>
    <lineage>
        <taxon>Bacteria</taxon>
        <taxon>Pseudomonadati</taxon>
        <taxon>Bacteroidota</taxon>
        <taxon>Cytophagia</taxon>
        <taxon>Cytophagales</taxon>
        <taxon>Roseivirgaceae</taxon>
        <taxon>Roseivirga</taxon>
    </lineage>
</organism>
<reference evidence="1" key="1">
    <citation type="submission" date="2016-08" db="EMBL/GenBank/DDBJ databases">
        <title>Draft genome of Fabibacter sp. strain SK-8.</title>
        <authorList>
            <person name="Wong S.-K."/>
            <person name="Hamasaki K."/>
            <person name="Yoshizawa S."/>
        </authorList>
    </citation>
    <scope>NUCLEOTIDE SEQUENCE [LARGE SCALE GENOMIC DNA]</scope>
    <source>
        <strain evidence="1">SK-8</strain>
    </source>
</reference>
<evidence type="ECO:0000313" key="1">
    <source>
        <dbReference type="EMBL" id="OEK04265.1"/>
    </source>
</evidence>
<protein>
    <submittedName>
        <fullName evidence="1">Uncharacterized protein</fullName>
    </submittedName>
</protein>
<dbReference type="STRING" id="1563681.BFP71_12335"/>
<dbReference type="OrthoDB" id="2575320at2"/>